<evidence type="ECO:0000259" key="8">
    <source>
        <dbReference type="Pfam" id="PF06862"/>
    </source>
</evidence>
<dbReference type="AlphaFoldDB" id="A0A1Y2HWJ0"/>
<organism evidence="10 11">
    <name type="scientific">Catenaria anguillulae PL171</name>
    <dbReference type="NCBI Taxonomy" id="765915"/>
    <lineage>
        <taxon>Eukaryota</taxon>
        <taxon>Fungi</taxon>
        <taxon>Fungi incertae sedis</taxon>
        <taxon>Blastocladiomycota</taxon>
        <taxon>Blastocladiomycetes</taxon>
        <taxon>Blastocladiales</taxon>
        <taxon>Catenariaceae</taxon>
        <taxon>Catenaria</taxon>
    </lineage>
</organism>
<dbReference type="InterPro" id="IPR053940">
    <property type="entry name" value="UTP25_NTPase-like"/>
</dbReference>
<feature type="region of interest" description="Disordered" evidence="7">
    <location>
        <begin position="1"/>
        <end position="43"/>
    </location>
</feature>
<protein>
    <recommendedName>
        <fullName evidence="4 6">U3 small nucleolar RNA-associated protein 25</fullName>
        <shortName evidence="6">U3 snoRNA-associated protein 25</shortName>
    </recommendedName>
</protein>
<feature type="domain" description="UTP25 NTP hydrolase-like" evidence="9">
    <location>
        <begin position="294"/>
        <end position="580"/>
    </location>
</feature>
<dbReference type="InterPro" id="IPR027417">
    <property type="entry name" value="P-loop_NTPase"/>
</dbReference>
<feature type="domain" description="UTP25 C-terminal" evidence="8">
    <location>
        <begin position="632"/>
        <end position="767"/>
    </location>
</feature>
<dbReference type="Pfam" id="PF22916">
    <property type="entry name" value="UTP25_NTPase-like"/>
    <property type="match status" value="1"/>
</dbReference>
<evidence type="ECO:0000259" key="9">
    <source>
        <dbReference type="Pfam" id="PF22916"/>
    </source>
</evidence>
<dbReference type="OrthoDB" id="10264378at2759"/>
<evidence type="ECO:0000256" key="1">
    <source>
        <dbReference type="ARBA" id="ARBA00002883"/>
    </source>
</evidence>
<dbReference type="GO" id="GO:0019843">
    <property type="term" value="F:rRNA binding"/>
    <property type="evidence" value="ECO:0007669"/>
    <property type="project" value="TreeGrafter"/>
</dbReference>
<keyword evidence="5 6" id="KW-0539">Nucleus</keyword>
<dbReference type="GO" id="GO:0000462">
    <property type="term" value="P:maturation of SSU-rRNA from tricistronic rRNA transcript (SSU-rRNA, 5.8S rRNA, LSU-rRNA)"/>
    <property type="evidence" value="ECO:0007669"/>
    <property type="project" value="TreeGrafter"/>
</dbReference>
<feature type="compositionally biased region" description="Low complexity" evidence="7">
    <location>
        <begin position="16"/>
        <end position="36"/>
    </location>
</feature>
<dbReference type="Pfam" id="PF06862">
    <property type="entry name" value="Utp25_C"/>
    <property type="match status" value="1"/>
</dbReference>
<comment type="subunit">
    <text evidence="6">Component of the ribosomal small subunit (SSU) processome composed of at least 40 protein subunits and snoRNA U3.</text>
</comment>
<feature type="compositionally biased region" description="Polar residues" evidence="7">
    <location>
        <begin position="183"/>
        <end position="195"/>
    </location>
</feature>
<sequence length="774" mass="87354">MGKKPAISKAYKRRPGSGSTSSSKGGKSASGKPASKPVSRKDREYMAEFGTLDIDAIRDSDEDELLIEESARELDKMVAKGEVHMDGVLSDDDASPSHFEQLMTRLGADKPAKKKKSLLEAFKARAAETAQLRQEQQEAVEAQQQDGSDPSLIRMKRRRWTMLNLGEDEDDEDVVESDEEDSTAPNTTYPNHYESQFCDNTERSAHVRSMVAGLDSGTHAWSTRPLADHVTYQIPQSRTTPPSASEIAALESALNTVPDINNMHIKSRVLAKFLARNPTQSPQFMDVFGKLDQYHDILWTGPDFVHQSTAARLRRAYVLHVLNHVYKYGDRVLRGNAKLKAAAEGSADAKMPQVDLNNEEAMAKIEAAVSGSSKPKPAAAPSATAPEVDVLIITPMRNTAWDIVSLMMDMSGTDQQDNKNRFKDEYFTDDKEDAAFEKRPADYRATFRGNTDDCFKLGIRFSKRSMKIYSQFYQSDVIVASPLGLRMMMEAERDADFLSSIEVLVVDGAHVLNMQNWDHLTYVFEHLNRIPKKAHDTDFSRIKSWYLDDLSKAYRQTVILSEYSFPELTSLFNEHALNVQRARIRYRYQVKHGSIVNVRTSAPQTFVKLDASLDTMDDVRFKYLMAGQSELDYFDFVRLRNYMDDADYDFEVISEYTDQSDKARARTLFFQGRTRILVYTERTHFFQRLVLKGALHVVFYGLPDNAVFYPEVCNFLTLPRSQALQAACRTAPSTVADGDVTVVYSKWDALKLERVVGPNRVAKLLQGAGPLPDI</sequence>
<comment type="function">
    <text evidence="1 6">DEAD-box RNA helicase-like protein required for pre-18S rRNA processing, specifically at sites A0, A1, and A2.</text>
</comment>
<keyword evidence="6" id="KW-0690">Ribosome biogenesis</keyword>
<comment type="caution">
    <text evidence="10">The sequence shown here is derived from an EMBL/GenBank/DDBJ whole genome shotgun (WGS) entry which is preliminary data.</text>
</comment>
<accession>A0A1Y2HWJ0</accession>
<evidence type="ECO:0000256" key="2">
    <source>
        <dbReference type="ARBA" id="ARBA00004604"/>
    </source>
</evidence>
<dbReference type="Proteomes" id="UP000193411">
    <property type="component" value="Unassembled WGS sequence"/>
</dbReference>
<evidence type="ECO:0000313" key="11">
    <source>
        <dbReference type="Proteomes" id="UP000193411"/>
    </source>
</evidence>
<evidence type="ECO:0000256" key="3">
    <source>
        <dbReference type="ARBA" id="ARBA00009223"/>
    </source>
</evidence>
<evidence type="ECO:0000256" key="4">
    <source>
        <dbReference type="ARBA" id="ARBA00015422"/>
    </source>
</evidence>
<dbReference type="PANTHER" id="PTHR12933:SF0">
    <property type="entry name" value="U3 SMALL NUCLEOLAR RNA-ASSOCIATED PROTEIN 25 HOMOLOG"/>
    <property type="match status" value="1"/>
</dbReference>
<dbReference type="GO" id="GO:0032040">
    <property type="term" value="C:small-subunit processome"/>
    <property type="evidence" value="ECO:0007669"/>
    <property type="project" value="TreeGrafter"/>
</dbReference>
<feature type="compositionally biased region" description="Acidic residues" evidence="7">
    <location>
        <begin position="167"/>
        <end position="182"/>
    </location>
</feature>
<evidence type="ECO:0000256" key="6">
    <source>
        <dbReference type="RuleBase" id="RU365070"/>
    </source>
</evidence>
<feature type="region of interest" description="Disordered" evidence="7">
    <location>
        <begin position="167"/>
        <end position="195"/>
    </location>
</feature>
<proteinExistence type="inferred from homology"/>
<evidence type="ECO:0000313" key="10">
    <source>
        <dbReference type="EMBL" id="ORZ38960.1"/>
    </source>
</evidence>
<dbReference type="PANTHER" id="PTHR12933">
    <property type="entry name" value="ORF PROTEIN-RELATED"/>
    <property type="match status" value="1"/>
</dbReference>
<dbReference type="Gene3D" id="3.40.50.300">
    <property type="entry name" value="P-loop containing nucleotide triphosphate hydrolases"/>
    <property type="match status" value="1"/>
</dbReference>
<dbReference type="STRING" id="765915.A0A1Y2HWJ0"/>
<keyword evidence="11" id="KW-1185">Reference proteome</keyword>
<comment type="similarity">
    <text evidence="3 6">Belongs to the UTP25 family.</text>
</comment>
<feature type="non-terminal residue" evidence="10">
    <location>
        <position position="1"/>
    </location>
</feature>
<name>A0A1Y2HWJ0_9FUNG</name>
<keyword evidence="6" id="KW-0687">Ribonucleoprotein</keyword>
<dbReference type="InterPro" id="IPR053939">
    <property type="entry name" value="UTP25_C"/>
</dbReference>
<evidence type="ECO:0000256" key="7">
    <source>
        <dbReference type="SAM" id="MobiDB-lite"/>
    </source>
</evidence>
<dbReference type="GO" id="GO:0034511">
    <property type="term" value="F:U3 snoRNA binding"/>
    <property type="evidence" value="ECO:0007669"/>
    <property type="project" value="InterPro"/>
</dbReference>
<evidence type="ECO:0000256" key="5">
    <source>
        <dbReference type="ARBA" id="ARBA00023242"/>
    </source>
</evidence>
<gene>
    <name evidence="10" type="ORF">BCR44DRAFT_1428139</name>
</gene>
<dbReference type="InterPro" id="IPR010678">
    <property type="entry name" value="UTP25"/>
</dbReference>
<dbReference type="EMBL" id="MCFL01000007">
    <property type="protein sequence ID" value="ORZ38960.1"/>
    <property type="molecule type" value="Genomic_DNA"/>
</dbReference>
<keyword evidence="6" id="KW-0698">rRNA processing</keyword>
<reference evidence="10 11" key="1">
    <citation type="submission" date="2016-07" db="EMBL/GenBank/DDBJ databases">
        <title>Pervasive Adenine N6-methylation of Active Genes in Fungi.</title>
        <authorList>
            <consortium name="DOE Joint Genome Institute"/>
            <person name="Mondo S.J."/>
            <person name="Dannebaum R.O."/>
            <person name="Kuo R.C."/>
            <person name="Labutti K."/>
            <person name="Haridas S."/>
            <person name="Kuo A."/>
            <person name="Salamov A."/>
            <person name="Ahrendt S.R."/>
            <person name="Lipzen A."/>
            <person name="Sullivan W."/>
            <person name="Andreopoulos W.B."/>
            <person name="Clum A."/>
            <person name="Lindquist E."/>
            <person name="Daum C."/>
            <person name="Ramamoorthy G.K."/>
            <person name="Gryganskyi A."/>
            <person name="Culley D."/>
            <person name="Magnuson J.K."/>
            <person name="James T.Y."/>
            <person name="O'Malley M.A."/>
            <person name="Stajich J.E."/>
            <person name="Spatafora J.W."/>
            <person name="Visel A."/>
            <person name="Grigoriev I.V."/>
        </authorList>
    </citation>
    <scope>NUCLEOTIDE SEQUENCE [LARGE SCALE GENOMIC DNA]</scope>
    <source>
        <strain evidence="10 11">PL171</strain>
    </source>
</reference>
<comment type="subcellular location">
    <subcellularLocation>
        <location evidence="2 6">Nucleus</location>
        <location evidence="2 6">Nucleolus</location>
    </subcellularLocation>
</comment>